<evidence type="ECO:0000313" key="4">
    <source>
        <dbReference type="Proteomes" id="UP000038009"/>
    </source>
</evidence>
<dbReference type="PROSITE" id="PS51375">
    <property type="entry name" value="PPR"/>
    <property type="match status" value="4"/>
</dbReference>
<dbReference type="VEuPathDB" id="TriTrypDB:Lsey_0034_0050"/>
<evidence type="ECO:0000313" key="3">
    <source>
        <dbReference type="EMBL" id="KPI88990.1"/>
    </source>
</evidence>
<protein>
    <submittedName>
        <fullName evidence="3">Uncharacterized protein</fullName>
    </submittedName>
</protein>
<reference evidence="3 4" key="1">
    <citation type="journal article" date="2015" name="PLoS Pathog.">
        <title>Leptomonas seymouri: Adaptations to the Dixenous Life Cycle Analyzed by Genome Sequencing, Transcriptome Profiling and Co-infection with Leishmania donovani.</title>
        <authorList>
            <person name="Kraeva N."/>
            <person name="Butenko A."/>
            <person name="Hlavacova J."/>
            <person name="Kostygov A."/>
            <person name="Myskova J."/>
            <person name="Grybchuk D."/>
            <person name="Lestinova T."/>
            <person name="Votypka J."/>
            <person name="Volf P."/>
            <person name="Opperdoes F."/>
            <person name="Flegontov P."/>
            <person name="Lukes J."/>
            <person name="Yurchenko V."/>
        </authorList>
    </citation>
    <scope>NUCLEOTIDE SEQUENCE [LARGE SCALE GENOMIC DNA]</scope>
    <source>
        <strain evidence="3 4">ATCC 30220</strain>
    </source>
</reference>
<feature type="repeat" description="PPR" evidence="2">
    <location>
        <begin position="49"/>
        <end position="83"/>
    </location>
</feature>
<feature type="repeat" description="PPR" evidence="2">
    <location>
        <begin position="119"/>
        <end position="153"/>
    </location>
</feature>
<feature type="repeat" description="PPR" evidence="2">
    <location>
        <begin position="84"/>
        <end position="118"/>
    </location>
</feature>
<sequence length="279" mass="30788">MASLSQARVARFTSRWLTDELNSFARSGNWEGALHTFEHLQQSSLVHRNVYHYTTVLKACTRAGQMEVAMTVLRQMKANQVKPNVYTYTTLLNGCATAKKLDLALRLFAEMRLAEIPPNVHTMTALITACSRCGRWEKAFQVLDQCEELLIAPNVLTYTAAMDGCRRAGVCAPAVALLESKMSDPSQVRPNEVTYNTVLGACTAAKDYAAAQRVFARMVADGYEPIPYTRDLLTEVFSGTALDGLAENMPVRVKPPKWEAYVPDSDPATAMRANQEGAS</sequence>
<dbReference type="PANTHER" id="PTHR47447">
    <property type="entry name" value="OS03G0856100 PROTEIN"/>
    <property type="match status" value="1"/>
</dbReference>
<dbReference type="SUPFAM" id="SSF48452">
    <property type="entry name" value="TPR-like"/>
    <property type="match status" value="1"/>
</dbReference>
<dbReference type="Gene3D" id="1.25.40.10">
    <property type="entry name" value="Tetratricopeptide repeat domain"/>
    <property type="match status" value="2"/>
</dbReference>
<accession>A0A0N1I1J7</accession>
<proteinExistence type="predicted"/>
<dbReference type="Proteomes" id="UP000038009">
    <property type="component" value="Unassembled WGS sequence"/>
</dbReference>
<feature type="repeat" description="PPR" evidence="2">
    <location>
        <begin position="191"/>
        <end position="225"/>
    </location>
</feature>
<comment type="caution">
    <text evidence="3">The sequence shown here is derived from an EMBL/GenBank/DDBJ whole genome shotgun (WGS) entry which is preliminary data.</text>
</comment>
<dbReference type="Pfam" id="PF13812">
    <property type="entry name" value="PPR_3"/>
    <property type="match status" value="1"/>
</dbReference>
<evidence type="ECO:0000256" key="1">
    <source>
        <dbReference type="ARBA" id="ARBA00022737"/>
    </source>
</evidence>
<dbReference type="EMBL" id="LJSK01000034">
    <property type="protein sequence ID" value="KPI88990.1"/>
    <property type="molecule type" value="Genomic_DNA"/>
</dbReference>
<dbReference type="PANTHER" id="PTHR47447:SF17">
    <property type="entry name" value="OS12G0638900 PROTEIN"/>
    <property type="match status" value="1"/>
</dbReference>
<dbReference type="OMA" id="CTRAGQM"/>
<name>A0A0N1I1J7_LEPSE</name>
<evidence type="ECO:0000256" key="2">
    <source>
        <dbReference type="PROSITE-ProRule" id="PRU00708"/>
    </source>
</evidence>
<dbReference type="Pfam" id="PF13041">
    <property type="entry name" value="PPR_2"/>
    <property type="match status" value="2"/>
</dbReference>
<dbReference type="NCBIfam" id="TIGR00756">
    <property type="entry name" value="PPR"/>
    <property type="match status" value="4"/>
</dbReference>
<dbReference type="InterPro" id="IPR011990">
    <property type="entry name" value="TPR-like_helical_dom_sf"/>
</dbReference>
<keyword evidence="1" id="KW-0677">Repeat</keyword>
<dbReference type="InterPro" id="IPR002885">
    <property type="entry name" value="PPR_rpt"/>
</dbReference>
<dbReference type="AlphaFoldDB" id="A0A0N1I1J7"/>
<keyword evidence="4" id="KW-1185">Reference proteome</keyword>
<dbReference type="OrthoDB" id="424777at2759"/>
<gene>
    <name evidence="3" type="ORF">ABL78_1874</name>
</gene>
<organism evidence="3 4">
    <name type="scientific">Leptomonas seymouri</name>
    <dbReference type="NCBI Taxonomy" id="5684"/>
    <lineage>
        <taxon>Eukaryota</taxon>
        <taxon>Discoba</taxon>
        <taxon>Euglenozoa</taxon>
        <taxon>Kinetoplastea</taxon>
        <taxon>Metakinetoplastina</taxon>
        <taxon>Trypanosomatida</taxon>
        <taxon>Trypanosomatidae</taxon>
        <taxon>Leishmaniinae</taxon>
        <taxon>Leptomonas</taxon>
    </lineage>
</organism>